<feature type="transmembrane region" description="Helical" evidence="7">
    <location>
        <begin position="326"/>
        <end position="353"/>
    </location>
</feature>
<keyword evidence="5 7" id="KW-0472">Membrane</keyword>
<evidence type="ECO:0000259" key="9">
    <source>
        <dbReference type="Pfam" id="PF12704"/>
    </source>
</evidence>
<reference evidence="10 11" key="1">
    <citation type="journal article" date="2013" name="Int. J. Syst. Evol. Microbiol.">
        <title>Aquimarina gracilis sp. nov., isolated from the gut microflora of a mussel, Mytilus coruscus, and emended description of Aquimarina spongiae.</title>
        <authorList>
            <person name="Park S.C."/>
            <person name="Choe H.N."/>
            <person name="Baik K.S."/>
            <person name="Seong C.N."/>
        </authorList>
    </citation>
    <scope>NUCLEOTIDE SEQUENCE [LARGE SCALE GENOMIC DNA]</scope>
    <source>
        <strain evidence="10 11">PSC32</strain>
    </source>
</reference>
<dbReference type="InterPro" id="IPR050250">
    <property type="entry name" value="Macrolide_Exporter_MacB"/>
</dbReference>
<dbReference type="RefSeq" id="WP_324178162.1">
    <property type="nucleotide sequence ID" value="NZ_BAABAW010000016.1"/>
</dbReference>
<dbReference type="EMBL" id="JAYKLX010000001">
    <property type="protein sequence ID" value="MEB3344109.1"/>
    <property type="molecule type" value="Genomic_DNA"/>
</dbReference>
<dbReference type="InterPro" id="IPR025857">
    <property type="entry name" value="MacB_PCD"/>
</dbReference>
<evidence type="ECO:0000256" key="6">
    <source>
        <dbReference type="ARBA" id="ARBA00038076"/>
    </source>
</evidence>
<comment type="similarity">
    <text evidence="6">Belongs to the ABC-4 integral membrane protein family.</text>
</comment>
<organism evidence="10 11">
    <name type="scientific">Aquimarina gracilis</name>
    <dbReference type="NCBI Taxonomy" id="874422"/>
    <lineage>
        <taxon>Bacteria</taxon>
        <taxon>Pseudomonadati</taxon>
        <taxon>Bacteroidota</taxon>
        <taxon>Flavobacteriia</taxon>
        <taxon>Flavobacteriales</taxon>
        <taxon>Flavobacteriaceae</taxon>
        <taxon>Aquimarina</taxon>
    </lineage>
</organism>
<gene>
    <name evidence="10" type="ORF">U6A24_01485</name>
</gene>
<evidence type="ECO:0000256" key="2">
    <source>
        <dbReference type="ARBA" id="ARBA00022475"/>
    </source>
</evidence>
<dbReference type="PANTHER" id="PTHR30572:SF4">
    <property type="entry name" value="ABC TRANSPORTER PERMEASE YTRF"/>
    <property type="match status" value="1"/>
</dbReference>
<dbReference type="Pfam" id="PF12704">
    <property type="entry name" value="MacB_PCD"/>
    <property type="match status" value="1"/>
</dbReference>
<dbReference type="Proteomes" id="UP001327027">
    <property type="component" value="Unassembled WGS sequence"/>
</dbReference>
<name>A0ABU5ZPU9_9FLAO</name>
<feature type="domain" description="MacB-like periplasmic core" evidence="9">
    <location>
        <begin position="21"/>
        <end position="236"/>
    </location>
</feature>
<evidence type="ECO:0000313" key="10">
    <source>
        <dbReference type="EMBL" id="MEB3344109.1"/>
    </source>
</evidence>
<evidence type="ECO:0000256" key="4">
    <source>
        <dbReference type="ARBA" id="ARBA00022989"/>
    </source>
</evidence>
<evidence type="ECO:0000256" key="7">
    <source>
        <dbReference type="SAM" id="Phobius"/>
    </source>
</evidence>
<evidence type="ECO:0000259" key="8">
    <source>
        <dbReference type="Pfam" id="PF02687"/>
    </source>
</evidence>
<dbReference type="Pfam" id="PF02687">
    <property type="entry name" value="FtsX"/>
    <property type="match status" value="1"/>
</dbReference>
<evidence type="ECO:0000256" key="1">
    <source>
        <dbReference type="ARBA" id="ARBA00004651"/>
    </source>
</evidence>
<keyword evidence="3 7" id="KW-0812">Transmembrane</keyword>
<comment type="subcellular location">
    <subcellularLocation>
        <location evidence="1">Cell membrane</location>
        <topology evidence="1">Multi-pass membrane protein</topology>
    </subcellularLocation>
</comment>
<proteinExistence type="inferred from homology"/>
<dbReference type="InterPro" id="IPR003838">
    <property type="entry name" value="ABC3_permease_C"/>
</dbReference>
<feature type="transmembrane region" description="Helical" evidence="7">
    <location>
        <begin position="21"/>
        <end position="42"/>
    </location>
</feature>
<dbReference type="PANTHER" id="PTHR30572">
    <property type="entry name" value="MEMBRANE COMPONENT OF TRANSPORTER-RELATED"/>
    <property type="match status" value="1"/>
</dbReference>
<keyword evidence="4 7" id="KW-1133">Transmembrane helix</keyword>
<comment type="caution">
    <text evidence="10">The sequence shown here is derived from an EMBL/GenBank/DDBJ whole genome shotgun (WGS) entry which is preliminary data.</text>
</comment>
<evidence type="ECO:0000256" key="3">
    <source>
        <dbReference type="ARBA" id="ARBA00022692"/>
    </source>
</evidence>
<feature type="transmembrane region" description="Helical" evidence="7">
    <location>
        <begin position="279"/>
        <end position="306"/>
    </location>
</feature>
<protein>
    <submittedName>
        <fullName evidence="10">ABC transporter permease</fullName>
    </submittedName>
</protein>
<evidence type="ECO:0000256" key="5">
    <source>
        <dbReference type="ARBA" id="ARBA00023136"/>
    </source>
</evidence>
<feature type="transmembrane region" description="Helical" evidence="7">
    <location>
        <begin position="373"/>
        <end position="392"/>
    </location>
</feature>
<accession>A0ABU5ZPU9</accession>
<keyword evidence="2" id="KW-1003">Cell membrane</keyword>
<evidence type="ECO:0000313" key="11">
    <source>
        <dbReference type="Proteomes" id="UP001327027"/>
    </source>
</evidence>
<keyword evidence="11" id="KW-1185">Reference proteome</keyword>
<feature type="domain" description="ABC3 transporter permease C-terminal" evidence="8">
    <location>
        <begin position="285"/>
        <end position="402"/>
    </location>
</feature>
<sequence>MFDRDRWREIFEAIGKNKLRTFLSGFTVALGILIFTILLGMGNGLLNSFLSSFVDDAQNIIFIRGGNTSKAYKGFQENRRIRFKNEDFEFIKSNYIGQVEFATPRIYRNSQAKYKKESGSYSIRAVHPDHQYLEKTIMMKGRYLNEEDVNERTKNIVIGRLVEKDLFKNENALGKMLNVEGIQYKIVGVFQDSGGDNEERIIYIPYKTVQLLYGNNEYLDQINISYNMAMSTEQAIAFANQIEDDLKEKFKVAPDDQSAVRVRSFAEDIKETMVILGGIYFIIFIVGIGTLISGVIGIGNIMTFSIKERTKELGIRKALGASPRSIIAMVLQESILITSVAGYLGLVLGILALKLIGNNLEEFFILNPRVETGVIIVATITLILAGLMAGYIPARRAAKIKPIIALRDE</sequence>